<reference evidence="8 9" key="1">
    <citation type="journal article" date="2015" name="Genome Biol.">
        <title>Comparative genomics of Steinernema reveals deeply conserved gene regulatory networks.</title>
        <authorList>
            <person name="Dillman A.R."/>
            <person name="Macchietto M."/>
            <person name="Porter C.F."/>
            <person name="Rogers A."/>
            <person name="Williams B."/>
            <person name="Antoshechkin I."/>
            <person name="Lee M.M."/>
            <person name="Goodwin Z."/>
            <person name="Lu X."/>
            <person name="Lewis E.E."/>
            <person name="Goodrich-Blair H."/>
            <person name="Stock S.P."/>
            <person name="Adams B.J."/>
            <person name="Sternberg P.W."/>
            <person name="Mortazavi A."/>
        </authorList>
    </citation>
    <scope>NUCLEOTIDE SEQUENCE [LARGE SCALE GENOMIC DNA]</scope>
    <source>
        <strain evidence="8 9">ALL</strain>
    </source>
</reference>
<gene>
    <name evidence="8" type="ORF">L596_016889</name>
</gene>
<evidence type="ECO:0000256" key="3">
    <source>
        <dbReference type="ARBA" id="ARBA00022448"/>
    </source>
</evidence>
<reference evidence="8 9" key="2">
    <citation type="journal article" date="2019" name="G3 (Bethesda)">
        <title>Hybrid Assembly of the Genome of the Entomopathogenic Nematode Steinernema carpocapsae Identifies the X-Chromosome.</title>
        <authorList>
            <person name="Serra L."/>
            <person name="Macchietto M."/>
            <person name="Macias-Munoz A."/>
            <person name="McGill C.J."/>
            <person name="Rodriguez I.M."/>
            <person name="Rodriguez B."/>
            <person name="Murad R."/>
            <person name="Mortazavi A."/>
        </authorList>
    </citation>
    <scope>NUCLEOTIDE SEQUENCE [LARGE SCALE GENOMIC DNA]</scope>
    <source>
        <strain evidence="8 9">ALL</strain>
    </source>
</reference>
<dbReference type="InterPro" id="IPR024298">
    <property type="entry name" value="Sec16_Sec23-bd"/>
</dbReference>
<comment type="subcellular location">
    <subcellularLocation>
        <location evidence="1">Endoplasmic reticulum</location>
    </subcellularLocation>
</comment>
<keyword evidence="9" id="KW-1185">Reference proteome</keyword>
<evidence type="ECO:0000313" key="9">
    <source>
        <dbReference type="Proteomes" id="UP000298663"/>
    </source>
</evidence>
<feature type="region of interest" description="Disordered" evidence="6">
    <location>
        <begin position="136"/>
        <end position="170"/>
    </location>
</feature>
<accession>A0A4U5NJD9</accession>
<feature type="compositionally biased region" description="Basic and acidic residues" evidence="6">
    <location>
        <begin position="1"/>
        <end position="17"/>
    </location>
</feature>
<sequence length="947" mass="106307">MDRLRRYRHEPPGREEDGSADELEQFNRNSAAMHQPNYADPYVQEEAYYYGVIKLRPKDVYEKQAANPPPEGYLHLKPIERVAYMFYYELYNDYFNPIERFSMLFNRELYKYKCEGLNDAAALEKICKHTADEYKMENEQRKKEKSKAYDRTQKQLFSDDRATPDSRMGGSVYDPVDDSLDLASIIDSAPKEPMKHRRDHHSVLNFTADGRLVSIDPASLTNSDMPFVKIMQVRNYVNNAYTRGLIEAMDGFKVPFNLNAPDDVADFLEKQISRIMHSDVFQNNHSSGDATDCWLIWSLLSMLVQKRGTVTGRDLAGLLMRAVAASETDAAKSGFVDPDMNEDQLRLRVSVNQLMLKGRIREVIELAEREGVFEAEAFALARRLERTHAANVNQELYLVDTVQLDNLEAKVLSRWPAASPLRIFMNVATYSDASLTNLSPDDPSSWRVHAAVVLANVEFLSDKAIKSIYQLGRTLANRDFHCAADFCFLTGNLLANYNPFQPVEATSDYEAYVRQHIDLIHATIPDDSINSCITSYGWSLGDLQATEIYYYALQLAFQGQPNVLSYSIAFQVSRMQYAEMMAQIAGMSSAAFEYFYVILLTIWNTWGHFPSDKVLHMCEMAERLKFSVPGGEERAQAFRQMRKAVHEHLAHQLSSPAIEYPAEPLQQPVDISSAQVCDISRNVQHDVEYVQADPEPVEEAEEIHHEEVIHVSQKESAEFITGNSETSTSSSPSLEELGCEPTPAPAPEPEKEAPILEVPELVFVPKMKKPSATPTAQFSPLPDTSSTPKSTFPNAQRREISPKKEKKVAKGGGWFSGITSKLAKVIPSSNEMKLPDDRNQEITWDANLNRWVGAGTNQSPDAGKPPTIPMTAQVSAPTPSAPISIPRSVGSSQRTRYTTASYNPQPPRGGSMAAPQLTPGMQFGGFSIPDFNFVMPSVNEELSQEAV</sequence>
<feature type="region of interest" description="Disordered" evidence="6">
    <location>
        <begin position="769"/>
        <end position="813"/>
    </location>
</feature>
<comment type="similarity">
    <text evidence="2">Belongs to the SEC16 family.</text>
</comment>
<dbReference type="OrthoDB" id="8918678at2759"/>
<keyword evidence="4" id="KW-0256">Endoplasmic reticulum</keyword>
<feature type="region of interest" description="Disordered" evidence="6">
    <location>
        <begin position="873"/>
        <end position="918"/>
    </location>
</feature>
<protein>
    <recommendedName>
        <fullName evidence="7">Sec16 Sec23-binding domain-containing protein</fullName>
    </recommendedName>
</protein>
<dbReference type="GO" id="GO:0070973">
    <property type="term" value="P:protein localization to endoplasmic reticulum exit site"/>
    <property type="evidence" value="ECO:0007669"/>
    <property type="project" value="TreeGrafter"/>
</dbReference>
<feature type="compositionally biased region" description="Polar residues" evidence="6">
    <location>
        <begin position="772"/>
        <end position="794"/>
    </location>
</feature>
<evidence type="ECO:0000313" key="8">
    <source>
        <dbReference type="EMBL" id="TKR83268.1"/>
    </source>
</evidence>
<dbReference type="PANTHER" id="PTHR13402">
    <property type="entry name" value="RGPR-RELATED"/>
    <property type="match status" value="1"/>
</dbReference>
<evidence type="ECO:0000256" key="5">
    <source>
        <dbReference type="ARBA" id="ARBA00022892"/>
    </source>
</evidence>
<feature type="compositionally biased region" description="Polar residues" evidence="6">
    <location>
        <begin position="889"/>
        <end position="903"/>
    </location>
</feature>
<feature type="region of interest" description="Disordered" evidence="6">
    <location>
        <begin position="710"/>
        <end position="752"/>
    </location>
</feature>
<feature type="region of interest" description="Disordered" evidence="6">
    <location>
        <begin position="1"/>
        <end position="22"/>
    </location>
</feature>
<keyword evidence="3" id="KW-0813">Transport</keyword>
<evidence type="ECO:0000259" key="7">
    <source>
        <dbReference type="Pfam" id="PF12931"/>
    </source>
</evidence>
<dbReference type="STRING" id="34508.A0A4U5NJD9"/>
<dbReference type="AlphaFoldDB" id="A0A4U5NJD9"/>
<feature type="compositionally biased region" description="Basic and acidic residues" evidence="6">
    <location>
        <begin position="136"/>
        <end position="164"/>
    </location>
</feature>
<dbReference type="GO" id="GO:0016192">
    <property type="term" value="P:vesicle-mediated transport"/>
    <property type="evidence" value="ECO:0007669"/>
    <property type="project" value="UniProtKB-KW"/>
</dbReference>
<evidence type="ECO:0000256" key="4">
    <source>
        <dbReference type="ARBA" id="ARBA00022824"/>
    </source>
</evidence>
<dbReference type="GO" id="GO:0070971">
    <property type="term" value="C:endoplasmic reticulum exit site"/>
    <property type="evidence" value="ECO:0007669"/>
    <property type="project" value="TreeGrafter"/>
</dbReference>
<name>A0A4U5NJD9_STECR</name>
<dbReference type="Gene3D" id="1.25.40.1030">
    <property type="match status" value="1"/>
</dbReference>
<comment type="caution">
    <text evidence="8">The sequence shown here is derived from an EMBL/GenBank/DDBJ whole genome shotgun (WGS) entry which is preliminary data.</text>
</comment>
<feature type="domain" description="Sec16 Sec23-binding" evidence="7">
    <location>
        <begin position="434"/>
        <end position="598"/>
    </location>
</feature>
<dbReference type="Proteomes" id="UP000298663">
    <property type="component" value="Unassembled WGS sequence"/>
</dbReference>
<keyword evidence="5" id="KW-0931">ER-Golgi transport</keyword>
<dbReference type="GO" id="GO:0007030">
    <property type="term" value="P:Golgi organization"/>
    <property type="evidence" value="ECO:0007669"/>
    <property type="project" value="TreeGrafter"/>
</dbReference>
<dbReference type="Pfam" id="PF12931">
    <property type="entry name" value="TPR_Sec16"/>
    <property type="match status" value="1"/>
</dbReference>
<proteinExistence type="inferred from homology"/>
<dbReference type="EMBL" id="AZBU02000004">
    <property type="protein sequence ID" value="TKR83268.1"/>
    <property type="molecule type" value="Genomic_DNA"/>
</dbReference>
<organism evidence="8 9">
    <name type="scientific">Steinernema carpocapsae</name>
    <name type="common">Entomopathogenic nematode</name>
    <dbReference type="NCBI Taxonomy" id="34508"/>
    <lineage>
        <taxon>Eukaryota</taxon>
        <taxon>Metazoa</taxon>
        <taxon>Ecdysozoa</taxon>
        <taxon>Nematoda</taxon>
        <taxon>Chromadorea</taxon>
        <taxon>Rhabditida</taxon>
        <taxon>Tylenchina</taxon>
        <taxon>Panagrolaimomorpha</taxon>
        <taxon>Strongyloidoidea</taxon>
        <taxon>Steinernematidae</taxon>
        <taxon>Steinernema</taxon>
    </lineage>
</organism>
<dbReference type="PANTHER" id="PTHR13402:SF6">
    <property type="entry name" value="SECRETORY 16, ISOFORM I"/>
    <property type="match status" value="1"/>
</dbReference>
<feature type="compositionally biased region" description="Low complexity" evidence="6">
    <location>
        <begin position="875"/>
        <end position="888"/>
    </location>
</feature>
<evidence type="ECO:0000256" key="6">
    <source>
        <dbReference type="SAM" id="MobiDB-lite"/>
    </source>
</evidence>
<feature type="compositionally biased region" description="Low complexity" evidence="6">
    <location>
        <begin position="724"/>
        <end position="736"/>
    </location>
</feature>
<evidence type="ECO:0000256" key="2">
    <source>
        <dbReference type="ARBA" id="ARBA00005927"/>
    </source>
</evidence>
<evidence type="ECO:0000256" key="1">
    <source>
        <dbReference type="ARBA" id="ARBA00004240"/>
    </source>
</evidence>
<dbReference type="GO" id="GO:0012507">
    <property type="term" value="C:ER to Golgi transport vesicle membrane"/>
    <property type="evidence" value="ECO:0007669"/>
    <property type="project" value="TreeGrafter"/>
</dbReference>